<dbReference type="Proteomes" id="UP000093412">
    <property type="component" value="Unassembled WGS sequence"/>
</dbReference>
<reference evidence="2 4" key="1">
    <citation type="submission" date="2016-01" db="EMBL/GenBank/DDBJ databases">
        <title>Genome sequence of Oerskovia enterophila VJag, an agar and cellulose degrading bacterium.</title>
        <authorList>
            <person name="Poehlein A."/>
            <person name="Jag V."/>
            <person name="Bengelsdorf F."/>
            <person name="Duerre P."/>
            <person name="Daniel R."/>
        </authorList>
    </citation>
    <scope>NUCLEOTIDE SEQUENCE [LARGE SCALE GENOMIC DNA]</scope>
    <source>
        <strain evidence="2 4">VJag</strain>
    </source>
</reference>
<dbReference type="STRING" id="43678.OJAG_39750"/>
<dbReference type="RefSeq" id="WP_056644571.1">
    <property type="nucleotide sequence ID" value="NZ_JBIVFZ010000002.1"/>
</dbReference>
<comment type="caution">
    <text evidence="2">The sequence shown here is derived from an EMBL/GenBank/DDBJ whole genome shotgun (WGS) entry which is preliminary data.</text>
</comment>
<evidence type="ECO:0000313" key="5">
    <source>
        <dbReference type="Proteomes" id="UP000093412"/>
    </source>
</evidence>
<dbReference type="Proteomes" id="UP000076447">
    <property type="component" value="Unassembled WGS sequence"/>
</dbReference>
<proteinExistence type="predicted"/>
<keyword evidence="1" id="KW-0812">Transmembrane</keyword>
<organism evidence="2 4">
    <name type="scientific">Oerskovia enterophila</name>
    <dbReference type="NCBI Taxonomy" id="43678"/>
    <lineage>
        <taxon>Bacteria</taxon>
        <taxon>Bacillati</taxon>
        <taxon>Actinomycetota</taxon>
        <taxon>Actinomycetes</taxon>
        <taxon>Micrococcales</taxon>
        <taxon>Cellulomonadaceae</taxon>
        <taxon>Oerskovia</taxon>
    </lineage>
</organism>
<keyword evidence="5" id="KW-1185">Reference proteome</keyword>
<evidence type="ECO:0000313" key="3">
    <source>
        <dbReference type="EMBL" id="OCI32270.1"/>
    </source>
</evidence>
<sequence length="185" mass="20544">MEAWIVENELVLTFVLNSLIAIGTLAAVVWAVWSTQREVRRGETYRREHLDQEERHQAERVTAWVREAPEVLVLADDDELDGDQNDGLRVLRVINTSDAPVYDVTLRTLAGAGSPAYVGRYLEVLVPADKATEIEIPATGIATSEAEVVLMTFSDAAGRCWERDAHGVLVRRADLDAVHRRVTGP</sequence>
<dbReference type="OrthoDB" id="5116787at2"/>
<keyword evidence="1" id="KW-1133">Transmembrane helix</keyword>
<evidence type="ECO:0000313" key="4">
    <source>
        <dbReference type="Proteomes" id="UP000076447"/>
    </source>
</evidence>
<reference evidence="3 5" key="2">
    <citation type="submission" date="2016-06" db="EMBL/GenBank/DDBJ databases">
        <title>Genome sequence of Oerskovia enterophila DSM 43852.</title>
        <authorList>
            <person name="Poehlein A."/>
            <person name="Jag V."/>
            <person name="Bengelsdorf F.R."/>
            <person name="Daniel R."/>
            <person name="Duerre P."/>
        </authorList>
    </citation>
    <scope>NUCLEOTIDE SEQUENCE [LARGE SCALE GENOMIC DNA]</scope>
    <source>
        <strain evidence="3 5">DSM 43852</strain>
    </source>
</reference>
<feature type="transmembrane region" description="Helical" evidence="1">
    <location>
        <begin position="12"/>
        <end position="33"/>
    </location>
</feature>
<keyword evidence="1" id="KW-0472">Membrane</keyword>
<evidence type="ECO:0000256" key="1">
    <source>
        <dbReference type="SAM" id="Phobius"/>
    </source>
</evidence>
<dbReference type="EMBL" id="MAQA01000008">
    <property type="protein sequence ID" value="OCI32270.1"/>
    <property type="molecule type" value="Genomic_DNA"/>
</dbReference>
<dbReference type="EMBL" id="LRIE01000085">
    <property type="protein sequence ID" value="KZM33655.1"/>
    <property type="molecule type" value="Genomic_DNA"/>
</dbReference>
<gene>
    <name evidence="3" type="ORF">OERS_10660</name>
    <name evidence="2" type="ORF">OJAG_39750</name>
</gene>
<protein>
    <submittedName>
        <fullName evidence="2">Uncharacterized protein</fullName>
    </submittedName>
</protein>
<dbReference type="PATRIC" id="fig|43678.3.peg.4151"/>
<evidence type="ECO:0000313" key="2">
    <source>
        <dbReference type="EMBL" id="KZM33655.1"/>
    </source>
</evidence>
<accession>A0A163PZ55</accession>
<name>A0A163PZ55_9CELL</name>
<dbReference type="AlphaFoldDB" id="A0A163PZ55"/>